<reference evidence="2" key="2">
    <citation type="submission" date="2017-06" db="EMBL/GenBank/DDBJ databases">
        <title>WGS assembly of Brachypodium distachyon.</title>
        <authorList>
            <consortium name="The International Brachypodium Initiative"/>
            <person name="Lucas S."/>
            <person name="Harmon-Smith M."/>
            <person name="Lail K."/>
            <person name="Tice H."/>
            <person name="Grimwood J."/>
            <person name="Bruce D."/>
            <person name="Barry K."/>
            <person name="Shu S."/>
            <person name="Lindquist E."/>
            <person name="Wang M."/>
            <person name="Pitluck S."/>
            <person name="Vogel J.P."/>
            <person name="Garvin D.F."/>
            <person name="Mockler T.C."/>
            <person name="Schmutz J."/>
            <person name="Rokhsar D."/>
            <person name="Bevan M.W."/>
        </authorList>
    </citation>
    <scope>NUCLEOTIDE SEQUENCE</scope>
    <source>
        <strain evidence="2">Bd21</strain>
    </source>
</reference>
<dbReference type="InParanoid" id="A0A0Q3S7R2"/>
<sequence length="86" mass="9197">FFTLIPRVKTRQTNMNSNMASKILVVFFLILQASLMFIAQDVLAARNLAKKSGALDCVESGGANAKSSSYQGSWSPNSGGYGKPGH</sequence>
<evidence type="ECO:0000313" key="4">
    <source>
        <dbReference type="Proteomes" id="UP000008810"/>
    </source>
</evidence>
<dbReference type="EMBL" id="CM000880">
    <property type="protein sequence ID" value="KQK21106.1"/>
    <property type="molecule type" value="Genomic_DNA"/>
</dbReference>
<evidence type="ECO:0000313" key="2">
    <source>
        <dbReference type="EMBL" id="KQK21106.1"/>
    </source>
</evidence>
<protein>
    <submittedName>
        <fullName evidence="2 3">Uncharacterized protein</fullName>
    </submittedName>
</protein>
<proteinExistence type="predicted"/>
<keyword evidence="4" id="KW-1185">Reference proteome</keyword>
<dbReference type="Gramene" id="KQK21106">
    <property type="protein sequence ID" value="KQK21106"/>
    <property type="gene ID" value="BRADI_1g58746v3"/>
</dbReference>
<reference evidence="3" key="3">
    <citation type="submission" date="2018-08" db="UniProtKB">
        <authorList>
            <consortium name="EnsemblPlants"/>
        </authorList>
    </citation>
    <scope>IDENTIFICATION</scope>
    <source>
        <strain evidence="3">cv. Bd21</strain>
    </source>
</reference>
<evidence type="ECO:0000256" key="1">
    <source>
        <dbReference type="SAM" id="MobiDB-lite"/>
    </source>
</evidence>
<feature type="region of interest" description="Disordered" evidence="1">
    <location>
        <begin position="60"/>
        <end position="86"/>
    </location>
</feature>
<gene>
    <name evidence="2" type="ORF">BRADI_1g58746v3</name>
</gene>
<organism evidence="2">
    <name type="scientific">Brachypodium distachyon</name>
    <name type="common">Purple false brome</name>
    <name type="synonym">Trachynia distachya</name>
    <dbReference type="NCBI Taxonomy" id="15368"/>
    <lineage>
        <taxon>Eukaryota</taxon>
        <taxon>Viridiplantae</taxon>
        <taxon>Streptophyta</taxon>
        <taxon>Embryophyta</taxon>
        <taxon>Tracheophyta</taxon>
        <taxon>Spermatophyta</taxon>
        <taxon>Magnoliopsida</taxon>
        <taxon>Liliopsida</taxon>
        <taxon>Poales</taxon>
        <taxon>Poaceae</taxon>
        <taxon>BOP clade</taxon>
        <taxon>Pooideae</taxon>
        <taxon>Stipodae</taxon>
        <taxon>Brachypodieae</taxon>
        <taxon>Brachypodium</taxon>
    </lineage>
</organism>
<dbReference type="AlphaFoldDB" id="A0A0Q3S7R2"/>
<accession>A0A0Q3S7R2</accession>
<name>A0A0Q3S7R2_BRADI</name>
<dbReference type="Proteomes" id="UP000008810">
    <property type="component" value="Chromosome 1"/>
</dbReference>
<dbReference type="EnsemblPlants" id="KQK21106">
    <property type="protein sequence ID" value="KQK21106"/>
    <property type="gene ID" value="BRADI_1g58746v3"/>
</dbReference>
<dbReference type="ExpressionAtlas" id="A0A0Q3S7R2">
    <property type="expression patterns" value="baseline"/>
</dbReference>
<feature type="non-terminal residue" evidence="2">
    <location>
        <position position="1"/>
    </location>
</feature>
<feature type="compositionally biased region" description="Polar residues" evidence="1">
    <location>
        <begin position="65"/>
        <end position="78"/>
    </location>
</feature>
<reference evidence="2 3" key="1">
    <citation type="journal article" date="2010" name="Nature">
        <title>Genome sequencing and analysis of the model grass Brachypodium distachyon.</title>
        <authorList>
            <consortium name="International Brachypodium Initiative"/>
        </authorList>
    </citation>
    <scope>NUCLEOTIDE SEQUENCE [LARGE SCALE GENOMIC DNA]</scope>
    <source>
        <strain evidence="2 3">Bd21</strain>
    </source>
</reference>
<evidence type="ECO:0000313" key="3">
    <source>
        <dbReference type="EnsemblPlants" id="KQK21106"/>
    </source>
</evidence>